<proteinExistence type="predicted"/>
<evidence type="ECO:0000313" key="4">
    <source>
        <dbReference type="EMBL" id="MSS29158.1"/>
    </source>
</evidence>
<keyword evidence="1" id="KW-0175">Coiled coil</keyword>
<keyword evidence="3" id="KW-0472">Membrane</keyword>
<feature type="region of interest" description="Disordered" evidence="2">
    <location>
        <begin position="105"/>
        <end position="143"/>
    </location>
</feature>
<dbReference type="Proteomes" id="UP000477488">
    <property type="component" value="Unassembled WGS sequence"/>
</dbReference>
<keyword evidence="3" id="KW-1133">Transmembrane helix</keyword>
<evidence type="ECO:0000313" key="5">
    <source>
        <dbReference type="Proteomes" id="UP000477488"/>
    </source>
</evidence>
<protein>
    <submittedName>
        <fullName evidence="4">Uncharacterized protein</fullName>
    </submittedName>
</protein>
<evidence type="ECO:0000256" key="2">
    <source>
        <dbReference type="SAM" id="MobiDB-lite"/>
    </source>
</evidence>
<reference evidence="4 5" key="1">
    <citation type="submission" date="2019-09" db="EMBL/GenBank/DDBJ databases">
        <title>In-depth cultivation of the pig gut microbiome towards novel bacterial diversity and tailored functional studies.</title>
        <authorList>
            <person name="Wylensek D."/>
            <person name="Hitch T.C.A."/>
            <person name="Clavel T."/>
        </authorList>
    </citation>
    <scope>NUCLEOTIDE SEQUENCE [LARGE SCALE GENOMIC DNA]</scope>
    <source>
        <strain evidence="4 5">PG-178-WT-4</strain>
    </source>
</reference>
<name>A0A6L5XPD7_9BACT</name>
<feature type="compositionally biased region" description="Low complexity" evidence="2">
    <location>
        <begin position="115"/>
        <end position="132"/>
    </location>
</feature>
<feature type="coiled-coil region" evidence="1">
    <location>
        <begin position="63"/>
        <end position="93"/>
    </location>
</feature>
<dbReference type="AlphaFoldDB" id="A0A6L5XPD7"/>
<evidence type="ECO:0000256" key="3">
    <source>
        <dbReference type="SAM" id="Phobius"/>
    </source>
</evidence>
<dbReference type="RefSeq" id="WP_154513270.1">
    <property type="nucleotide sequence ID" value="NZ_VUMH01000024.1"/>
</dbReference>
<dbReference type="EMBL" id="VUMH01000024">
    <property type="protein sequence ID" value="MSS29158.1"/>
    <property type="molecule type" value="Genomic_DNA"/>
</dbReference>
<accession>A0A6L5XPD7</accession>
<evidence type="ECO:0000256" key="1">
    <source>
        <dbReference type="SAM" id="Coils"/>
    </source>
</evidence>
<sequence length="252" mass="28128">MKYQERLCIIFMRDNGPRRSFRVRRGRFFLLMAFFACLPLVCGGLGWQAWRLWQENTALRESVLRFESDYQTAQATAERLENLEELLREEGVQGRELVLRKLASAEQTETPPPAAGGETAPVPAPEGAAAMGEGPGHEEFPTIDTGYVKVGNVQARALRGSKLRIALDLRNTDNQKLASGTVQAAVVTADGQKRPLSFDPDGVGDFRISRFKRSVMVARLPEHLSMVNAQIILEVKSQDQSVVYRNIFAVEH</sequence>
<organism evidence="4 5">
    <name type="scientific">Desulfovibrio porci</name>
    <dbReference type="NCBI Taxonomy" id="2605782"/>
    <lineage>
        <taxon>Bacteria</taxon>
        <taxon>Pseudomonadati</taxon>
        <taxon>Thermodesulfobacteriota</taxon>
        <taxon>Desulfovibrionia</taxon>
        <taxon>Desulfovibrionales</taxon>
        <taxon>Desulfovibrionaceae</taxon>
        <taxon>Desulfovibrio</taxon>
    </lineage>
</organism>
<feature type="transmembrane region" description="Helical" evidence="3">
    <location>
        <begin position="28"/>
        <end position="50"/>
    </location>
</feature>
<comment type="caution">
    <text evidence="4">The sequence shown here is derived from an EMBL/GenBank/DDBJ whole genome shotgun (WGS) entry which is preliminary data.</text>
</comment>
<keyword evidence="5" id="KW-1185">Reference proteome</keyword>
<gene>
    <name evidence="4" type="ORF">FYJ44_14255</name>
</gene>
<keyword evidence="3" id="KW-0812">Transmembrane</keyword>